<dbReference type="InterPro" id="IPR000524">
    <property type="entry name" value="Tscrpt_reg_HTH_GntR"/>
</dbReference>
<dbReference type="AlphaFoldDB" id="A0A6G9YYG1"/>
<keyword evidence="1" id="KW-0805">Transcription regulation</keyword>
<sequence>MYGHCGSSCPYINLVVKSSTTAGDPVPLTNPDKTPARPLLREAGPPLWRQLQADLRRRLREGEFTEQFPGELELRDEYGVSRHTVREALRALREEGMVTATRGRPAKLAAPGEITQPLGALYSLFASAEAADLRQRSIVRRLDARHDAYAAVRLGLEESTPLIYLERLRLADEQPLAIDCAWLPATLARPLLDADFSHTSLYDELATRCDVRLTGGREQIRAVVPTAAQQRLLDIGPETAAMKVERMGTADGTPVEWRTSLIRGDRFSVVADFSARSGYSVNLAAPRDFSYSA</sequence>
<dbReference type="InterPro" id="IPR011663">
    <property type="entry name" value="UTRA"/>
</dbReference>
<reference evidence="6 7" key="1">
    <citation type="journal article" date="2019" name="ACS Chem. Biol.">
        <title>Identification and Mobilization of a Cryptic Antibiotic Biosynthesis Gene Locus from a Human-Pathogenic Nocardia Isolate.</title>
        <authorList>
            <person name="Herisse M."/>
            <person name="Ishida K."/>
            <person name="Porter J.L."/>
            <person name="Howden B."/>
            <person name="Hertweck C."/>
            <person name="Stinear T.P."/>
            <person name="Pidot S.J."/>
        </authorList>
    </citation>
    <scope>NUCLEOTIDE SEQUENCE [LARGE SCALE GENOMIC DNA]</scope>
    <source>
        <strain evidence="6 7">AUSMDU00012715</strain>
    </source>
</reference>
<feature type="domain" description="HTH gntR-type" evidence="5">
    <location>
        <begin position="45"/>
        <end position="111"/>
    </location>
</feature>
<dbReference type="PANTHER" id="PTHR44846:SF17">
    <property type="entry name" value="GNTR-FAMILY TRANSCRIPTIONAL REGULATOR"/>
    <property type="match status" value="1"/>
</dbReference>
<dbReference type="SUPFAM" id="SSF46785">
    <property type="entry name" value="Winged helix' DNA-binding domain"/>
    <property type="match status" value="1"/>
</dbReference>
<evidence type="ECO:0000256" key="1">
    <source>
        <dbReference type="ARBA" id="ARBA00023015"/>
    </source>
</evidence>
<dbReference type="Proteomes" id="UP000500953">
    <property type="component" value="Chromosome"/>
</dbReference>
<dbReference type="InterPro" id="IPR036390">
    <property type="entry name" value="WH_DNA-bd_sf"/>
</dbReference>
<dbReference type="GO" id="GO:0045892">
    <property type="term" value="P:negative regulation of DNA-templated transcription"/>
    <property type="evidence" value="ECO:0007669"/>
    <property type="project" value="TreeGrafter"/>
</dbReference>
<dbReference type="SUPFAM" id="SSF64288">
    <property type="entry name" value="Chorismate lyase-like"/>
    <property type="match status" value="1"/>
</dbReference>
<protein>
    <submittedName>
        <fullName evidence="6">UTRA domain-containing protein</fullName>
    </submittedName>
</protein>
<dbReference type="Gene3D" id="3.40.1410.10">
    <property type="entry name" value="Chorismate lyase-like"/>
    <property type="match status" value="1"/>
</dbReference>
<dbReference type="PROSITE" id="PS50949">
    <property type="entry name" value="HTH_GNTR"/>
    <property type="match status" value="1"/>
</dbReference>
<keyword evidence="3" id="KW-0804">Transcription</keyword>
<dbReference type="InterPro" id="IPR036388">
    <property type="entry name" value="WH-like_DNA-bd_sf"/>
</dbReference>
<evidence type="ECO:0000259" key="5">
    <source>
        <dbReference type="PROSITE" id="PS50949"/>
    </source>
</evidence>
<dbReference type="InterPro" id="IPR028978">
    <property type="entry name" value="Chorismate_lyase_/UTRA_dom_sf"/>
</dbReference>
<dbReference type="Pfam" id="PF00392">
    <property type="entry name" value="GntR"/>
    <property type="match status" value="1"/>
</dbReference>
<dbReference type="InterPro" id="IPR050679">
    <property type="entry name" value="Bact_HTH_transcr_reg"/>
</dbReference>
<dbReference type="GO" id="GO:0003677">
    <property type="term" value="F:DNA binding"/>
    <property type="evidence" value="ECO:0007669"/>
    <property type="project" value="UniProtKB-KW"/>
</dbReference>
<accession>A0A6G9YYG1</accession>
<name>A0A6G9YYG1_9NOCA</name>
<dbReference type="SMART" id="SM00866">
    <property type="entry name" value="UTRA"/>
    <property type="match status" value="1"/>
</dbReference>
<dbReference type="Pfam" id="PF07702">
    <property type="entry name" value="UTRA"/>
    <property type="match status" value="1"/>
</dbReference>
<evidence type="ECO:0000313" key="6">
    <source>
        <dbReference type="EMBL" id="QIS18026.1"/>
    </source>
</evidence>
<keyword evidence="2" id="KW-0238">DNA-binding</keyword>
<dbReference type="PRINTS" id="PR00035">
    <property type="entry name" value="HTHGNTR"/>
</dbReference>
<evidence type="ECO:0000256" key="2">
    <source>
        <dbReference type="ARBA" id="ARBA00023125"/>
    </source>
</evidence>
<dbReference type="EMBL" id="CP046173">
    <property type="protein sequence ID" value="QIS18026.1"/>
    <property type="molecule type" value="Genomic_DNA"/>
</dbReference>
<evidence type="ECO:0000313" key="7">
    <source>
        <dbReference type="Proteomes" id="UP000500953"/>
    </source>
</evidence>
<dbReference type="GO" id="GO:0003700">
    <property type="term" value="F:DNA-binding transcription factor activity"/>
    <property type="evidence" value="ECO:0007669"/>
    <property type="project" value="InterPro"/>
</dbReference>
<evidence type="ECO:0000256" key="3">
    <source>
        <dbReference type="ARBA" id="ARBA00023163"/>
    </source>
</evidence>
<gene>
    <name evidence="6" type="ORF">F6W96_06650</name>
</gene>
<organism evidence="6 7">
    <name type="scientific">Nocardia terpenica</name>
    <dbReference type="NCBI Taxonomy" id="455432"/>
    <lineage>
        <taxon>Bacteria</taxon>
        <taxon>Bacillati</taxon>
        <taxon>Actinomycetota</taxon>
        <taxon>Actinomycetes</taxon>
        <taxon>Mycobacteriales</taxon>
        <taxon>Nocardiaceae</taxon>
        <taxon>Nocardia</taxon>
    </lineage>
</organism>
<feature type="region of interest" description="Disordered" evidence="4">
    <location>
        <begin position="20"/>
        <end position="40"/>
    </location>
</feature>
<dbReference type="CDD" id="cd07377">
    <property type="entry name" value="WHTH_GntR"/>
    <property type="match status" value="1"/>
</dbReference>
<evidence type="ECO:0000256" key="4">
    <source>
        <dbReference type="SAM" id="MobiDB-lite"/>
    </source>
</evidence>
<dbReference type="SMART" id="SM00345">
    <property type="entry name" value="HTH_GNTR"/>
    <property type="match status" value="1"/>
</dbReference>
<dbReference type="Gene3D" id="1.10.10.10">
    <property type="entry name" value="Winged helix-like DNA-binding domain superfamily/Winged helix DNA-binding domain"/>
    <property type="match status" value="1"/>
</dbReference>
<dbReference type="PANTHER" id="PTHR44846">
    <property type="entry name" value="MANNOSYL-D-GLYCERATE TRANSPORT/METABOLISM SYSTEM REPRESSOR MNGR-RELATED"/>
    <property type="match status" value="1"/>
</dbReference>
<proteinExistence type="predicted"/>